<comment type="caution">
    <text evidence="2">The sequence shown here is derived from an EMBL/GenBank/DDBJ whole genome shotgun (WGS) entry which is preliminary data.</text>
</comment>
<proteinExistence type="predicted"/>
<dbReference type="PANTHER" id="PTHR36444">
    <property type="entry name" value="TRANSCRIPTIONAL REGULATOR PROTEIN YOBU-RELATED"/>
    <property type="match status" value="1"/>
</dbReference>
<dbReference type="PANTHER" id="PTHR36444:SF2">
    <property type="entry name" value="TRANSCRIPTIONAL REGULATOR PROTEIN YOBU-RELATED"/>
    <property type="match status" value="1"/>
</dbReference>
<dbReference type="SMART" id="SM00871">
    <property type="entry name" value="AraC_E_bind"/>
    <property type="match status" value="1"/>
</dbReference>
<reference evidence="2" key="1">
    <citation type="submission" date="2021-01" db="EMBL/GenBank/DDBJ databases">
        <authorList>
            <consortium name="Genoscope - CEA"/>
            <person name="William W."/>
        </authorList>
    </citation>
    <scope>NUCLEOTIDE SEQUENCE</scope>
</reference>
<dbReference type="AlphaFoldDB" id="A0A8S1SNZ7"/>
<dbReference type="InterPro" id="IPR029441">
    <property type="entry name" value="Cass2"/>
</dbReference>
<accession>A0A8S1SNZ7</accession>
<protein>
    <recommendedName>
        <fullName evidence="1">AraC effector-binding domain-containing protein</fullName>
    </recommendedName>
</protein>
<dbReference type="EMBL" id="CAJJDO010000009">
    <property type="protein sequence ID" value="CAD8141136.1"/>
    <property type="molecule type" value="Genomic_DNA"/>
</dbReference>
<keyword evidence="3" id="KW-1185">Reference proteome</keyword>
<dbReference type="OrthoDB" id="287134at2759"/>
<dbReference type="InterPro" id="IPR053182">
    <property type="entry name" value="YobU-like_regulator"/>
</dbReference>
<name>A0A8S1SNZ7_9CILI</name>
<dbReference type="InterPro" id="IPR010499">
    <property type="entry name" value="AraC_E-bd"/>
</dbReference>
<dbReference type="Proteomes" id="UP000689195">
    <property type="component" value="Unassembled WGS sequence"/>
</dbReference>
<evidence type="ECO:0000313" key="3">
    <source>
        <dbReference type="Proteomes" id="UP000689195"/>
    </source>
</evidence>
<evidence type="ECO:0000313" key="2">
    <source>
        <dbReference type="EMBL" id="CAD8141136.1"/>
    </source>
</evidence>
<feature type="domain" description="AraC effector-binding" evidence="1">
    <location>
        <begin position="7"/>
        <end position="171"/>
    </location>
</feature>
<organism evidence="2 3">
    <name type="scientific">Paramecium pentaurelia</name>
    <dbReference type="NCBI Taxonomy" id="43138"/>
    <lineage>
        <taxon>Eukaryota</taxon>
        <taxon>Sar</taxon>
        <taxon>Alveolata</taxon>
        <taxon>Ciliophora</taxon>
        <taxon>Intramacronucleata</taxon>
        <taxon>Oligohymenophorea</taxon>
        <taxon>Peniculida</taxon>
        <taxon>Parameciidae</taxon>
        <taxon>Paramecium</taxon>
    </lineage>
</organism>
<dbReference type="Pfam" id="PF14526">
    <property type="entry name" value="Cass2"/>
    <property type="match status" value="1"/>
</dbReference>
<gene>
    <name evidence="2" type="ORF">PPENT_87.1.T0090458</name>
</gene>
<sequence length="171" mass="19903">MDPTLKYPKTLVLLDSFIIVGIQRNIIQKEEVDPQKAQIGKTFEEYYSMQLYDQIPNRLHPMRTHCLYFGLSDGQDWLEMKYTIVVGELVSEVKKVPEGMVSIQVPAHRFCRFDCGPGPIPDIVIEAWQSFCKMNPLDFGGDRTHDYELEVYPEDQFDKNNMKFSLYIGIQ</sequence>
<evidence type="ECO:0000259" key="1">
    <source>
        <dbReference type="SMART" id="SM00871"/>
    </source>
</evidence>